<dbReference type="AlphaFoldDB" id="A0A9N8DJ93"/>
<comment type="caution">
    <text evidence="1">The sequence shown here is derived from an EMBL/GenBank/DDBJ whole genome shotgun (WGS) entry which is preliminary data.</text>
</comment>
<protein>
    <submittedName>
        <fullName evidence="1">Uncharacterized protein</fullName>
    </submittedName>
</protein>
<sequence>MSPHLDKSIISKESTGRNIMQGCSNKDLCPISRNGNTPSQPITSTNSINIKTLSPADLLKDPISAIKLVDASITTATTEWVEPVDCSSHKGFAIIGQINGPPKFRIFSLFISNEITIMYTGNTIWWGQKSMKSWGIKISQCAIITFPIASMFVQFFQRLVP</sequence>
<organism evidence="1 2">
    <name type="scientific">Seminavis robusta</name>
    <dbReference type="NCBI Taxonomy" id="568900"/>
    <lineage>
        <taxon>Eukaryota</taxon>
        <taxon>Sar</taxon>
        <taxon>Stramenopiles</taxon>
        <taxon>Ochrophyta</taxon>
        <taxon>Bacillariophyta</taxon>
        <taxon>Bacillariophyceae</taxon>
        <taxon>Bacillariophycidae</taxon>
        <taxon>Naviculales</taxon>
        <taxon>Naviculaceae</taxon>
        <taxon>Seminavis</taxon>
    </lineage>
</organism>
<accession>A0A9N8DJ93</accession>
<name>A0A9N8DJ93_9STRA</name>
<keyword evidence="2" id="KW-1185">Reference proteome</keyword>
<evidence type="ECO:0000313" key="2">
    <source>
        <dbReference type="Proteomes" id="UP001153069"/>
    </source>
</evidence>
<proteinExistence type="predicted"/>
<dbReference type="EMBL" id="CAICTM010000182">
    <property type="protein sequence ID" value="CAB9504003.1"/>
    <property type="molecule type" value="Genomic_DNA"/>
</dbReference>
<evidence type="ECO:0000313" key="1">
    <source>
        <dbReference type="EMBL" id="CAB9504003.1"/>
    </source>
</evidence>
<reference evidence="1" key="1">
    <citation type="submission" date="2020-06" db="EMBL/GenBank/DDBJ databases">
        <authorList>
            <consortium name="Plant Systems Biology data submission"/>
        </authorList>
    </citation>
    <scope>NUCLEOTIDE SEQUENCE</scope>
    <source>
        <strain evidence="1">D6</strain>
    </source>
</reference>
<dbReference type="Proteomes" id="UP001153069">
    <property type="component" value="Unassembled WGS sequence"/>
</dbReference>
<gene>
    <name evidence="1" type="ORF">SEMRO_183_G079541.1</name>
</gene>